<keyword evidence="1" id="KW-1133">Transmembrane helix</keyword>
<reference evidence="2 3" key="1">
    <citation type="journal article" date="2014" name="Agronomy (Basel)">
        <title>A Draft Genome Sequence for Ensete ventricosum, the Drought-Tolerant Tree Against Hunger.</title>
        <authorList>
            <person name="Harrison J."/>
            <person name="Moore K.A."/>
            <person name="Paszkiewicz K."/>
            <person name="Jones T."/>
            <person name="Grant M."/>
            <person name="Ambacheew D."/>
            <person name="Muzemil S."/>
            <person name="Studholme D.J."/>
        </authorList>
    </citation>
    <scope>NUCLEOTIDE SEQUENCE [LARGE SCALE GENOMIC DNA]</scope>
</reference>
<evidence type="ECO:0000313" key="3">
    <source>
        <dbReference type="Proteomes" id="UP000287651"/>
    </source>
</evidence>
<organism evidence="2 3">
    <name type="scientific">Ensete ventricosum</name>
    <name type="common">Abyssinian banana</name>
    <name type="synonym">Musa ensete</name>
    <dbReference type="NCBI Taxonomy" id="4639"/>
    <lineage>
        <taxon>Eukaryota</taxon>
        <taxon>Viridiplantae</taxon>
        <taxon>Streptophyta</taxon>
        <taxon>Embryophyta</taxon>
        <taxon>Tracheophyta</taxon>
        <taxon>Spermatophyta</taxon>
        <taxon>Magnoliopsida</taxon>
        <taxon>Liliopsida</taxon>
        <taxon>Zingiberales</taxon>
        <taxon>Musaceae</taxon>
        <taxon>Ensete</taxon>
    </lineage>
</organism>
<keyword evidence="1" id="KW-0472">Membrane</keyword>
<keyword evidence="1" id="KW-0812">Transmembrane</keyword>
<name>A0A427A5V3_ENSVE</name>
<dbReference type="PANTHER" id="PTHR33333">
    <property type="entry name" value="ERYTHROCYTE MEMBRANE PROTEIN 1-LIKE"/>
    <property type="match status" value="1"/>
</dbReference>
<dbReference type="EMBL" id="AMZH03003646">
    <property type="protein sequence ID" value="RRT71646.1"/>
    <property type="molecule type" value="Genomic_DNA"/>
</dbReference>
<gene>
    <name evidence="2" type="ORF">B296_00012152</name>
</gene>
<comment type="caution">
    <text evidence="2">The sequence shown here is derived from an EMBL/GenBank/DDBJ whole genome shotgun (WGS) entry which is preliminary data.</text>
</comment>
<proteinExistence type="predicted"/>
<dbReference type="AlphaFoldDB" id="A0A427A5V3"/>
<protein>
    <submittedName>
        <fullName evidence="2">Uncharacterized protein</fullName>
    </submittedName>
</protein>
<evidence type="ECO:0000256" key="1">
    <source>
        <dbReference type="SAM" id="Phobius"/>
    </source>
</evidence>
<dbReference type="PANTHER" id="PTHR33333:SF46">
    <property type="entry name" value="LOW QUALITY PROTEIN: GLYCINE-RICH PROTEIN DOT1"/>
    <property type="match status" value="1"/>
</dbReference>
<evidence type="ECO:0000313" key="2">
    <source>
        <dbReference type="EMBL" id="RRT71646.1"/>
    </source>
</evidence>
<sequence length="257" mass="28842">MKAHTLLTLEQKTKRRSRIVDSRKVHFAIGYRQSQRPLHLSLEQTKGVMESMQRALWEKLPQLLQFLSRKVKEAEGDVKPSVELISESLKEKLPLLSQRWDDVVGFLVGKSEVVPPVAASSEALRILAQLILAAILLYLCPLFLGSCLKGAFDAIVFVPSTVTKAFTYCLKGAFKIVTSPAALFPRCCRFFFRGAGKTMKAPGRKGLRIPRDTFEVDPKRYFLDLRADSPVLAPRRPSKKLLLGLVLLVAVVVVKIW</sequence>
<dbReference type="InterPro" id="IPR039926">
    <property type="entry name" value="Egg_app_1"/>
</dbReference>
<feature type="transmembrane region" description="Helical" evidence="1">
    <location>
        <begin position="126"/>
        <end position="144"/>
    </location>
</feature>
<accession>A0A427A5V3</accession>
<dbReference type="Proteomes" id="UP000287651">
    <property type="component" value="Unassembled WGS sequence"/>
</dbReference>